<dbReference type="Pfam" id="PF00441">
    <property type="entry name" value="Acyl-CoA_dh_1"/>
    <property type="match status" value="1"/>
</dbReference>
<proteinExistence type="inferred from homology"/>
<dbReference type="CDD" id="cd01152">
    <property type="entry name" value="ACAD_fadE6_17_26"/>
    <property type="match status" value="1"/>
</dbReference>
<feature type="domain" description="Acyl-CoA dehydrogenase/oxidase N-terminal" evidence="10">
    <location>
        <begin position="9"/>
        <end position="121"/>
    </location>
</feature>
<dbReference type="Gene3D" id="1.20.140.10">
    <property type="entry name" value="Butyryl-CoA Dehydrogenase, subunit A, domain 3"/>
    <property type="match status" value="1"/>
</dbReference>
<evidence type="ECO:0000256" key="6">
    <source>
        <dbReference type="ARBA" id="ARBA00023002"/>
    </source>
</evidence>
<evidence type="ECO:0000313" key="11">
    <source>
        <dbReference type="EMBL" id="ABB32426.1"/>
    </source>
</evidence>
<keyword evidence="5 7" id="KW-0274">FAD</keyword>
<evidence type="ECO:0000259" key="8">
    <source>
        <dbReference type="Pfam" id="PF00441"/>
    </source>
</evidence>
<accession>Q39TJ8</accession>
<dbReference type="PANTHER" id="PTHR43292">
    <property type="entry name" value="ACYL-COA DEHYDROGENASE"/>
    <property type="match status" value="1"/>
</dbReference>
<keyword evidence="12" id="KW-1185">Reference proteome</keyword>
<keyword evidence="4 7" id="KW-0285">Flavoprotein</keyword>
<evidence type="ECO:0000259" key="10">
    <source>
        <dbReference type="Pfam" id="PF02771"/>
    </source>
</evidence>
<dbReference type="InterPro" id="IPR006091">
    <property type="entry name" value="Acyl-CoA_Oxase/DH_mid-dom"/>
</dbReference>
<dbReference type="InterPro" id="IPR046373">
    <property type="entry name" value="Acyl-CoA_Oxase/DH_mid-dom_sf"/>
</dbReference>
<dbReference type="GO" id="GO:0005886">
    <property type="term" value="C:plasma membrane"/>
    <property type="evidence" value="ECO:0007669"/>
    <property type="project" value="TreeGrafter"/>
</dbReference>
<evidence type="ECO:0000256" key="5">
    <source>
        <dbReference type="ARBA" id="ARBA00022827"/>
    </source>
</evidence>
<dbReference type="eggNOG" id="COG1960">
    <property type="taxonomic scope" value="Bacteria"/>
</dbReference>
<dbReference type="AlphaFoldDB" id="Q39TJ8"/>
<evidence type="ECO:0000259" key="9">
    <source>
        <dbReference type="Pfam" id="PF02770"/>
    </source>
</evidence>
<name>Q39TJ8_GEOMG</name>
<dbReference type="InterPro" id="IPR013786">
    <property type="entry name" value="AcylCoA_DH/ox_N"/>
</dbReference>
<reference evidence="11 12" key="2">
    <citation type="journal article" date="2009" name="BMC Microbiol.">
        <title>The genome sequence of Geobacter metallireducens: features of metabolism, physiology and regulation common and dissimilar to Geobacter sulfurreducens.</title>
        <authorList>
            <person name="Aklujkar M."/>
            <person name="Krushkal J."/>
            <person name="DiBartolo G."/>
            <person name="Lapidus A."/>
            <person name="Land M.L."/>
            <person name="Lovley D.R."/>
        </authorList>
    </citation>
    <scope>NUCLEOTIDE SEQUENCE [LARGE SCALE GENOMIC DNA]</scope>
    <source>
        <strain evidence="12">ATCC 53774 / DSM 7210 / GS-15</strain>
    </source>
</reference>
<dbReference type="SUPFAM" id="SSF56645">
    <property type="entry name" value="Acyl-CoA dehydrogenase NM domain-like"/>
    <property type="match status" value="1"/>
</dbReference>
<evidence type="ECO:0000256" key="3">
    <source>
        <dbReference type="ARBA" id="ARBA00011881"/>
    </source>
</evidence>
<dbReference type="RefSeq" id="WP_011365955.1">
    <property type="nucleotide sequence ID" value="NC_007517.1"/>
</dbReference>
<evidence type="ECO:0000256" key="1">
    <source>
        <dbReference type="ARBA" id="ARBA00001974"/>
    </source>
</evidence>
<dbReference type="KEGG" id="gme:Gmet_2199"/>
<comment type="cofactor">
    <cofactor evidence="1 7">
        <name>FAD</name>
        <dbReference type="ChEBI" id="CHEBI:57692"/>
    </cofactor>
</comment>
<evidence type="ECO:0000256" key="7">
    <source>
        <dbReference type="RuleBase" id="RU362125"/>
    </source>
</evidence>
<evidence type="ECO:0000256" key="2">
    <source>
        <dbReference type="ARBA" id="ARBA00009347"/>
    </source>
</evidence>
<dbReference type="InterPro" id="IPR009100">
    <property type="entry name" value="AcylCoA_DH/oxidase_NM_dom_sf"/>
</dbReference>
<dbReference type="Proteomes" id="UP000007073">
    <property type="component" value="Chromosome"/>
</dbReference>
<dbReference type="InterPro" id="IPR037069">
    <property type="entry name" value="AcylCoA_DH/ox_N_sf"/>
</dbReference>
<dbReference type="InterPro" id="IPR009075">
    <property type="entry name" value="AcylCo_DH/oxidase_C"/>
</dbReference>
<feature type="domain" description="Acyl-CoA dehydrogenase/oxidase C-terminal" evidence="8">
    <location>
        <begin position="230"/>
        <end position="382"/>
    </location>
</feature>
<gene>
    <name evidence="11" type="ordered locus">Gmet_2199</name>
</gene>
<evidence type="ECO:0000313" key="12">
    <source>
        <dbReference type="Proteomes" id="UP000007073"/>
    </source>
</evidence>
<dbReference type="GO" id="GO:0050660">
    <property type="term" value="F:flavin adenine dinucleotide binding"/>
    <property type="evidence" value="ECO:0007669"/>
    <property type="project" value="InterPro"/>
</dbReference>
<dbReference type="InterPro" id="IPR052161">
    <property type="entry name" value="Mycobact_Acyl-CoA_DH"/>
</dbReference>
<dbReference type="InterPro" id="IPR036250">
    <property type="entry name" value="AcylCo_DH-like_C"/>
</dbReference>
<comment type="similarity">
    <text evidence="2 7">Belongs to the acyl-CoA dehydrogenase family.</text>
</comment>
<dbReference type="EMBL" id="CP000148">
    <property type="protein sequence ID" value="ABB32426.1"/>
    <property type="molecule type" value="Genomic_DNA"/>
</dbReference>
<dbReference type="Pfam" id="PF02770">
    <property type="entry name" value="Acyl-CoA_dh_M"/>
    <property type="match status" value="1"/>
</dbReference>
<organism evidence="11 12">
    <name type="scientific">Geobacter metallireducens (strain ATCC 53774 / DSM 7210 / GS-15)</name>
    <dbReference type="NCBI Taxonomy" id="269799"/>
    <lineage>
        <taxon>Bacteria</taxon>
        <taxon>Pseudomonadati</taxon>
        <taxon>Thermodesulfobacteriota</taxon>
        <taxon>Desulfuromonadia</taxon>
        <taxon>Geobacterales</taxon>
        <taxon>Geobacteraceae</taxon>
        <taxon>Geobacter</taxon>
    </lineage>
</organism>
<dbReference type="Gene3D" id="2.40.110.10">
    <property type="entry name" value="Butyryl-CoA Dehydrogenase, subunit A, domain 2"/>
    <property type="match status" value="1"/>
</dbReference>
<evidence type="ECO:0000256" key="4">
    <source>
        <dbReference type="ARBA" id="ARBA00022630"/>
    </source>
</evidence>
<comment type="subunit">
    <text evidence="3">Homotetramer.</text>
</comment>
<dbReference type="Gene3D" id="1.10.540.10">
    <property type="entry name" value="Acyl-CoA dehydrogenase/oxidase, N-terminal domain"/>
    <property type="match status" value="1"/>
</dbReference>
<sequence>MEIELNSRESAILEEVRRFLKSEVTPELLAESHHLEYIYGGEEGRKFVRKFAANGWLTPCWPEEYGGLNSSEMLMYAIRNEMAYARVPIHFAGAHMAGPSILRYGNDDLKKNYLLRLASGEIEFALGYSEPAAGSDLMGLEMRAADKGDHLIVNGQKTFNTHAHVADYHWLAVRTNLEGPKHKGISILIVDLKSPGITIRPMITMAGTRTNEVFYDDVVVPRANLVGEINSGFKYIMAALDFERMFPFGHYKKFYEDLVAYLKTVTRNGMPLTKDPLVRQKLAQLEIELEIIHHLYFQLAHMLDNGKIPNYQASMEKNFLTDFEQRLANTALEILGARGQLREGANGAILDGLPEWLYRWTVIETIYGGTAEIQRNIMAQRGLGLPRA</sequence>
<keyword evidence="6 7" id="KW-0560">Oxidoreductase</keyword>
<reference evidence="11 12" key="1">
    <citation type="submission" date="2005-10" db="EMBL/GenBank/DDBJ databases">
        <title>Complete sequence of Geobacter metallireducens GS-15.</title>
        <authorList>
            <consortium name="US DOE Joint Genome Institute"/>
            <person name="Copeland A."/>
            <person name="Lucas S."/>
            <person name="Lapidus A."/>
            <person name="Barry K."/>
            <person name="Detter J.C."/>
            <person name="Glavina T."/>
            <person name="Hammon N."/>
            <person name="Israni S."/>
            <person name="Pitluck S."/>
            <person name="Di Bartolo G."/>
            <person name="Chain P."/>
            <person name="Schmutz J."/>
            <person name="Larimer F."/>
            <person name="Land M."/>
            <person name="Kyrpides N."/>
            <person name="Ivanova N."/>
            <person name="Richardson P."/>
        </authorList>
    </citation>
    <scope>NUCLEOTIDE SEQUENCE [LARGE SCALE GENOMIC DNA]</scope>
    <source>
        <strain evidence="12">ATCC 53774 / DSM 7210 / GS-15</strain>
    </source>
</reference>
<feature type="domain" description="Acyl-CoA oxidase/dehydrogenase middle" evidence="9">
    <location>
        <begin position="125"/>
        <end position="218"/>
    </location>
</feature>
<dbReference type="SUPFAM" id="SSF47203">
    <property type="entry name" value="Acyl-CoA dehydrogenase C-terminal domain-like"/>
    <property type="match status" value="1"/>
</dbReference>
<dbReference type="PANTHER" id="PTHR43292:SF3">
    <property type="entry name" value="ACYL-COA DEHYDROGENASE FADE29"/>
    <property type="match status" value="1"/>
</dbReference>
<dbReference type="GO" id="GO:0016627">
    <property type="term" value="F:oxidoreductase activity, acting on the CH-CH group of donors"/>
    <property type="evidence" value="ECO:0007669"/>
    <property type="project" value="InterPro"/>
</dbReference>
<dbReference type="HOGENOM" id="CLU_018204_9_0_7"/>
<dbReference type="Pfam" id="PF02771">
    <property type="entry name" value="Acyl-CoA_dh_N"/>
    <property type="match status" value="1"/>
</dbReference>
<dbReference type="STRING" id="269799.Gmet_2199"/>
<protein>
    <submittedName>
        <fullName evidence="11">Acyl-CoA dehydrogenase</fullName>
    </submittedName>
</protein>